<dbReference type="EMBL" id="LR778114">
    <property type="protein sequence ID" value="CAB1129670.1"/>
    <property type="molecule type" value="Genomic_DNA"/>
</dbReference>
<organism evidence="7 8">
    <name type="scientific">Candidatus Hydrogenisulfobacillus filiaventi</name>
    <dbReference type="NCBI Taxonomy" id="2707344"/>
    <lineage>
        <taxon>Bacteria</taxon>
        <taxon>Bacillati</taxon>
        <taxon>Bacillota</taxon>
        <taxon>Clostridia</taxon>
        <taxon>Eubacteriales</taxon>
        <taxon>Clostridiales Family XVII. Incertae Sedis</taxon>
        <taxon>Candidatus Hydrogenisulfobacillus</taxon>
    </lineage>
</organism>
<dbReference type="GO" id="GO:0008234">
    <property type="term" value="F:cysteine-type peptidase activity"/>
    <property type="evidence" value="ECO:0007669"/>
    <property type="project" value="UniProtKB-KW"/>
</dbReference>
<protein>
    <recommendedName>
        <fullName evidence="6">Ribosomal processing cysteine protease Prp</fullName>
    </recommendedName>
</protein>
<dbReference type="InterPro" id="IPR007422">
    <property type="entry name" value="Peptidase_Prp"/>
</dbReference>
<keyword evidence="3" id="KW-0378">Hydrolase</keyword>
<dbReference type="Proteomes" id="UP000503399">
    <property type="component" value="Chromosome"/>
</dbReference>
<accession>A0A6F8ZJA4</accession>
<dbReference type="Pfam" id="PF04327">
    <property type="entry name" value="Peptidase_Prp"/>
    <property type="match status" value="1"/>
</dbReference>
<name>A0A6F8ZJA4_9FIRM</name>
<evidence type="ECO:0000256" key="2">
    <source>
        <dbReference type="ARBA" id="ARBA00022670"/>
    </source>
</evidence>
<keyword evidence="2" id="KW-0645">Protease</keyword>
<keyword evidence="4" id="KW-0788">Thiol protease</keyword>
<dbReference type="GO" id="GO:0042254">
    <property type="term" value="P:ribosome biogenesis"/>
    <property type="evidence" value="ECO:0007669"/>
    <property type="project" value="UniProtKB-KW"/>
</dbReference>
<keyword evidence="8" id="KW-1185">Reference proteome</keyword>
<evidence type="ECO:0000256" key="6">
    <source>
        <dbReference type="ARBA" id="ARBA00044538"/>
    </source>
</evidence>
<reference evidence="7 8" key="1">
    <citation type="submission" date="2020-02" db="EMBL/GenBank/DDBJ databases">
        <authorList>
            <person name="Hogendoorn C."/>
        </authorList>
    </citation>
    <scope>NUCLEOTIDE SEQUENCE [LARGE SCALE GENOMIC DNA]</scope>
    <source>
        <strain evidence="7">R501</strain>
    </source>
</reference>
<dbReference type="GO" id="GO:0006508">
    <property type="term" value="P:proteolysis"/>
    <property type="evidence" value="ECO:0007669"/>
    <property type="project" value="UniProtKB-KW"/>
</dbReference>
<evidence type="ECO:0000256" key="1">
    <source>
        <dbReference type="ARBA" id="ARBA00022517"/>
    </source>
</evidence>
<comment type="similarity">
    <text evidence="5">Belongs to the Prp family.</text>
</comment>
<evidence type="ECO:0000313" key="8">
    <source>
        <dbReference type="Proteomes" id="UP000503399"/>
    </source>
</evidence>
<gene>
    <name evidence="7" type="ORF">R50_2173</name>
</gene>
<dbReference type="InterPro" id="IPR036764">
    <property type="entry name" value="Peptidase_Prp_sf"/>
</dbReference>
<sequence length="109" mass="11403">MITVRVRGEGRVVRELRVSGHAGAAPKGEDLVCAAVSALVETLHIGLKAIDVPGWEAQVAEGDARFRFDPTFPADGRAAVAVIVAGLKDLADTQPRYVRWEGGAGGDAP</sequence>
<keyword evidence="1" id="KW-0690">Ribosome biogenesis</keyword>
<evidence type="ECO:0000313" key="7">
    <source>
        <dbReference type="EMBL" id="CAB1129670.1"/>
    </source>
</evidence>
<evidence type="ECO:0000256" key="4">
    <source>
        <dbReference type="ARBA" id="ARBA00022807"/>
    </source>
</evidence>
<dbReference type="CDD" id="cd16332">
    <property type="entry name" value="Prp-like"/>
    <property type="match status" value="1"/>
</dbReference>
<dbReference type="KEGG" id="hfv:R50_2173"/>
<dbReference type="SUPFAM" id="SSF118010">
    <property type="entry name" value="TM1457-like"/>
    <property type="match status" value="1"/>
</dbReference>
<evidence type="ECO:0000256" key="3">
    <source>
        <dbReference type="ARBA" id="ARBA00022801"/>
    </source>
</evidence>
<evidence type="ECO:0000256" key="5">
    <source>
        <dbReference type="ARBA" id="ARBA00044503"/>
    </source>
</evidence>
<dbReference type="Gene3D" id="3.30.70.1490">
    <property type="entry name" value="Cysteine protease Prp"/>
    <property type="match status" value="1"/>
</dbReference>
<proteinExistence type="inferred from homology"/>
<dbReference type="AlphaFoldDB" id="A0A6F8ZJA4"/>